<feature type="binding site" evidence="13">
    <location>
        <position position="241"/>
    </location>
    <ligand>
        <name>sn-glycerol 3-phosphate</name>
        <dbReference type="ChEBI" id="CHEBI:57597"/>
    </ligand>
</feature>
<dbReference type="SUPFAM" id="SSF48179">
    <property type="entry name" value="6-phosphogluconate dehydrogenase C-terminal domain-like"/>
    <property type="match status" value="1"/>
</dbReference>
<feature type="domain" description="Glycerol-3-phosphate dehydrogenase NAD-dependent C-terminal" evidence="19">
    <location>
        <begin position="177"/>
        <end position="318"/>
    </location>
</feature>
<feature type="binding site" evidence="13">
    <location>
        <position position="104"/>
    </location>
    <ligand>
        <name>NADPH</name>
        <dbReference type="ChEBI" id="CHEBI:57783"/>
    </ligand>
</feature>
<dbReference type="PANTHER" id="PTHR11728">
    <property type="entry name" value="GLYCEROL-3-PHOSPHATE DEHYDROGENASE"/>
    <property type="match status" value="1"/>
</dbReference>
<dbReference type="GO" id="GO:0046167">
    <property type="term" value="P:glycerol-3-phosphate biosynthetic process"/>
    <property type="evidence" value="ECO:0007669"/>
    <property type="project" value="UniProtKB-UniRule"/>
</dbReference>
<dbReference type="FunFam" id="1.10.1040.10:FF:000001">
    <property type="entry name" value="Glycerol-3-phosphate dehydrogenase [NAD(P)+]"/>
    <property type="match status" value="1"/>
</dbReference>
<feature type="binding site" evidence="13">
    <location>
        <position position="252"/>
    </location>
    <ligand>
        <name>NADPH</name>
        <dbReference type="ChEBI" id="CHEBI:57783"/>
    </ligand>
</feature>
<feature type="binding site" evidence="13">
    <location>
        <position position="251"/>
    </location>
    <ligand>
        <name>sn-glycerol 3-phosphate</name>
        <dbReference type="ChEBI" id="CHEBI:57597"/>
    </ligand>
</feature>
<keyword evidence="3 13" id="KW-0521">NADP</keyword>
<feature type="binding site" evidence="13">
    <location>
        <position position="104"/>
    </location>
    <ligand>
        <name>sn-glycerol 3-phosphate</name>
        <dbReference type="ChEBI" id="CHEBI:57597"/>
    </ligand>
</feature>
<feature type="active site" description="Proton acceptor" evidence="13 14">
    <location>
        <position position="188"/>
    </location>
</feature>
<dbReference type="GO" id="GO:0051287">
    <property type="term" value="F:NAD binding"/>
    <property type="evidence" value="ECO:0007669"/>
    <property type="project" value="InterPro"/>
</dbReference>
<keyword evidence="5 13" id="KW-0520">NAD</keyword>
<evidence type="ECO:0000256" key="4">
    <source>
        <dbReference type="ARBA" id="ARBA00023002"/>
    </source>
</evidence>
<gene>
    <name evidence="13" type="primary">gpsA</name>
    <name evidence="20" type="ORF">LNTAR_10516</name>
</gene>
<dbReference type="GO" id="GO:0006650">
    <property type="term" value="P:glycerophospholipid metabolic process"/>
    <property type="evidence" value="ECO:0007669"/>
    <property type="project" value="UniProtKB-UniRule"/>
</dbReference>
<comment type="similarity">
    <text evidence="1 13 17">Belongs to the NAD-dependent glycerol-3-phosphate dehydrogenase family.</text>
</comment>
<evidence type="ECO:0000256" key="14">
    <source>
        <dbReference type="PIRSR" id="PIRSR000114-1"/>
    </source>
</evidence>
<dbReference type="GO" id="GO:0008654">
    <property type="term" value="P:phospholipid biosynthetic process"/>
    <property type="evidence" value="ECO:0007669"/>
    <property type="project" value="UniProtKB-KW"/>
</dbReference>
<comment type="caution">
    <text evidence="13">Lacks conserved residue(s) required for the propagation of feature annotation.</text>
</comment>
<evidence type="ECO:0000256" key="5">
    <source>
        <dbReference type="ARBA" id="ARBA00023027"/>
    </source>
</evidence>
<evidence type="ECO:0000256" key="15">
    <source>
        <dbReference type="PIRSR" id="PIRSR000114-2"/>
    </source>
</evidence>
<dbReference type="GO" id="GO:0005975">
    <property type="term" value="P:carbohydrate metabolic process"/>
    <property type="evidence" value="ECO:0007669"/>
    <property type="project" value="InterPro"/>
</dbReference>
<evidence type="ECO:0000313" key="21">
    <source>
        <dbReference type="Proteomes" id="UP000004947"/>
    </source>
</evidence>
<comment type="subcellular location">
    <subcellularLocation>
        <location evidence="13">Cytoplasm</location>
    </subcellularLocation>
</comment>
<protein>
    <recommendedName>
        <fullName evidence="11 13">Glycerol-3-phosphate dehydrogenase [NAD(P)+]</fullName>
        <ecNumber evidence="10 13">1.1.1.94</ecNumber>
    </recommendedName>
    <alternativeName>
        <fullName evidence="13">NAD(P)(+)-dependent glycerol-3-phosphate dehydrogenase</fullName>
    </alternativeName>
    <alternativeName>
        <fullName evidence="12 13">NAD(P)H-dependent dihydroxyacetone-phosphate reductase</fullName>
    </alternativeName>
</protein>
<proteinExistence type="inferred from homology"/>
<evidence type="ECO:0000256" key="10">
    <source>
        <dbReference type="ARBA" id="ARBA00066687"/>
    </source>
</evidence>
<dbReference type="eggNOG" id="COG0240">
    <property type="taxonomic scope" value="Bacteria"/>
</dbReference>
<accession>A6DIQ6</accession>
<keyword evidence="7 13" id="KW-0594">Phospholipid biosynthesis</keyword>
<feature type="binding site" evidence="13">
    <location>
        <position position="277"/>
    </location>
    <ligand>
        <name>NADPH</name>
        <dbReference type="ChEBI" id="CHEBI:57783"/>
    </ligand>
</feature>
<dbReference type="InterPro" id="IPR006109">
    <property type="entry name" value="G3P_DH_NAD-dep_C"/>
</dbReference>
<feature type="binding site" evidence="13">
    <location>
        <position position="11"/>
    </location>
    <ligand>
        <name>NADPH</name>
        <dbReference type="ChEBI" id="CHEBI:57783"/>
    </ligand>
</feature>
<evidence type="ECO:0000256" key="6">
    <source>
        <dbReference type="ARBA" id="ARBA00023098"/>
    </source>
</evidence>
<evidence type="ECO:0000256" key="11">
    <source>
        <dbReference type="ARBA" id="ARBA00069372"/>
    </source>
</evidence>
<feature type="binding site" evidence="13">
    <location>
        <position position="137"/>
    </location>
    <ligand>
        <name>NADPH</name>
        <dbReference type="ChEBI" id="CHEBI:57783"/>
    </ligand>
</feature>
<evidence type="ECO:0000256" key="17">
    <source>
        <dbReference type="RuleBase" id="RU000437"/>
    </source>
</evidence>
<keyword evidence="8 13" id="KW-1208">Phospholipid metabolism</keyword>
<comment type="pathway">
    <text evidence="13">Membrane lipid metabolism; glycerophospholipid metabolism.</text>
</comment>
<keyword evidence="4 13" id="KW-0560">Oxidoreductase</keyword>
<dbReference type="Pfam" id="PF07479">
    <property type="entry name" value="NAD_Gly3P_dh_C"/>
    <property type="match status" value="1"/>
</dbReference>
<evidence type="ECO:0000256" key="9">
    <source>
        <dbReference type="ARBA" id="ARBA00052716"/>
    </source>
</evidence>
<feature type="binding site" evidence="13">
    <location>
        <position position="279"/>
    </location>
    <ligand>
        <name>NADPH</name>
        <dbReference type="ChEBI" id="CHEBI:57783"/>
    </ligand>
</feature>
<evidence type="ECO:0000256" key="3">
    <source>
        <dbReference type="ARBA" id="ARBA00022857"/>
    </source>
</evidence>
<dbReference type="InterPro" id="IPR013328">
    <property type="entry name" value="6PGD_dom2"/>
</dbReference>
<dbReference type="InterPro" id="IPR006168">
    <property type="entry name" value="G3P_DH_NAD-dep"/>
</dbReference>
<evidence type="ECO:0000256" key="1">
    <source>
        <dbReference type="ARBA" id="ARBA00011009"/>
    </source>
</evidence>
<feature type="binding site" evidence="13">
    <location>
        <position position="31"/>
    </location>
    <ligand>
        <name>NADPH</name>
        <dbReference type="ChEBI" id="CHEBI:57783"/>
    </ligand>
</feature>
<feature type="binding site" evidence="13">
    <location>
        <position position="252"/>
    </location>
    <ligand>
        <name>sn-glycerol 3-phosphate</name>
        <dbReference type="ChEBI" id="CHEBI:57597"/>
    </ligand>
</feature>
<evidence type="ECO:0000256" key="13">
    <source>
        <dbReference type="HAMAP-Rule" id="MF_00394"/>
    </source>
</evidence>
<feature type="binding site" evidence="16">
    <location>
        <position position="137"/>
    </location>
    <ligand>
        <name>NAD(+)</name>
        <dbReference type="ChEBI" id="CHEBI:57540"/>
    </ligand>
</feature>
<organism evidence="20 21">
    <name type="scientific">Lentisphaera araneosa HTCC2155</name>
    <dbReference type="NCBI Taxonomy" id="313628"/>
    <lineage>
        <taxon>Bacteria</taxon>
        <taxon>Pseudomonadati</taxon>
        <taxon>Lentisphaerota</taxon>
        <taxon>Lentisphaeria</taxon>
        <taxon>Lentisphaerales</taxon>
        <taxon>Lentisphaeraceae</taxon>
        <taxon>Lentisphaera</taxon>
    </lineage>
</organism>
<feature type="domain" description="Glycerol-3-phosphate dehydrogenase NAD-dependent N-terminal" evidence="18">
    <location>
        <begin position="2"/>
        <end position="153"/>
    </location>
</feature>
<dbReference type="PANTHER" id="PTHR11728:SF1">
    <property type="entry name" value="GLYCEROL-3-PHOSPHATE DEHYDROGENASE [NAD(+)] 2, CHLOROPLASTIC"/>
    <property type="match status" value="1"/>
</dbReference>
<dbReference type="GO" id="GO:0005829">
    <property type="term" value="C:cytosol"/>
    <property type="evidence" value="ECO:0007669"/>
    <property type="project" value="TreeGrafter"/>
</dbReference>
<dbReference type="InterPro" id="IPR011128">
    <property type="entry name" value="G3P_DH_NAD-dep_N"/>
</dbReference>
<dbReference type="SUPFAM" id="SSF51735">
    <property type="entry name" value="NAD(P)-binding Rossmann-fold domains"/>
    <property type="match status" value="1"/>
</dbReference>
<dbReference type="Gene3D" id="3.40.50.720">
    <property type="entry name" value="NAD(P)-binding Rossmann-like Domain"/>
    <property type="match status" value="1"/>
</dbReference>
<comment type="function">
    <text evidence="13">Catalyzes the reduction of the glycolytic intermediate dihydroxyacetone phosphate (DHAP) to sn-glycerol 3-phosphate (G3P), the key precursor for phospholipid synthesis.</text>
</comment>
<dbReference type="NCBIfam" id="NF000942">
    <property type="entry name" value="PRK00094.1-4"/>
    <property type="match status" value="1"/>
</dbReference>
<feature type="binding site" evidence="15">
    <location>
        <begin position="252"/>
        <end position="253"/>
    </location>
    <ligand>
        <name>substrate</name>
    </ligand>
</feature>
<dbReference type="GO" id="GO:0046168">
    <property type="term" value="P:glycerol-3-phosphate catabolic process"/>
    <property type="evidence" value="ECO:0007669"/>
    <property type="project" value="InterPro"/>
</dbReference>
<dbReference type="FunFam" id="3.40.50.720:FF:000019">
    <property type="entry name" value="Glycerol-3-phosphate dehydrogenase [NAD(P)+]"/>
    <property type="match status" value="1"/>
</dbReference>
<evidence type="ECO:0000313" key="20">
    <source>
        <dbReference type="EMBL" id="EDM28342.1"/>
    </source>
</evidence>
<evidence type="ECO:0000256" key="2">
    <source>
        <dbReference type="ARBA" id="ARBA00022516"/>
    </source>
</evidence>
<feature type="binding site" evidence="13">
    <location>
        <position position="48"/>
    </location>
    <ligand>
        <name>NADPH</name>
        <dbReference type="ChEBI" id="CHEBI:57783"/>
    </ligand>
</feature>
<comment type="catalytic activity">
    <reaction evidence="9">
        <text>sn-glycerol 3-phosphate + NADP(+) = dihydroxyacetone phosphate + NADPH + H(+)</text>
        <dbReference type="Rhea" id="RHEA:11096"/>
        <dbReference type="ChEBI" id="CHEBI:15378"/>
        <dbReference type="ChEBI" id="CHEBI:57597"/>
        <dbReference type="ChEBI" id="CHEBI:57642"/>
        <dbReference type="ChEBI" id="CHEBI:57783"/>
        <dbReference type="ChEBI" id="CHEBI:58349"/>
        <dbReference type="EC" id="1.1.1.94"/>
    </reaction>
    <physiologicalReaction direction="right-to-left" evidence="9">
        <dbReference type="Rhea" id="RHEA:11098"/>
    </physiologicalReaction>
</comment>
<dbReference type="InterPro" id="IPR036291">
    <property type="entry name" value="NAD(P)-bd_dom_sf"/>
</dbReference>
<dbReference type="EC" id="1.1.1.94" evidence="10 13"/>
<feature type="binding site" evidence="13">
    <location>
        <position position="135"/>
    </location>
    <ligand>
        <name>sn-glycerol 3-phosphate</name>
        <dbReference type="ChEBI" id="CHEBI:57597"/>
    </ligand>
</feature>
<keyword evidence="13" id="KW-0963">Cytoplasm</keyword>
<dbReference type="NCBIfam" id="NF000940">
    <property type="entry name" value="PRK00094.1-2"/>
    <property type="match status" value="1"/>
</dbReference>
<dbReference type="PROSITE" id="PS00957">
    <property type="entry name" value="NAD_G3PDH"/>
    <property type="match status" value="1"/>
</dbReference>
<dbReference type="STRING" id="313628.LNTAR_10516"/>
<dbReference type="Gene3D" id="1.10.1040.10">
    <property type="entry name" value="N-(1-d-carboxylethyl)-l-norvaline Dehydrogenase, domain 2"/>
    <property type="match status" value="1"/>
</dbReference>
<feature type="binding site" evidence="13">
    <location>
        <position position="188"/>
    </location>
    <ligand>
        <name>sn-glycerol 3-phosphate</name>
        <dbReference type="ChEBI" id="CHEBI:57597"/>
    </ligand>
</feature>
<comment type="catalytic activity">
    <reaction evidence="13">
        <text>sn-glycerol 3-phosphate + NAD(+) = dihydroxyacetone phosphate + NADH + H(+)</text>
        <dbReference type="Rhea" id="RHEA:11092"/>
        <dbReference type="ChEBI" id="CHEBI:15378"/>
        <dbReference type="ChEBI" id="CHEBI:57540"/>
        <dbReference type="ChEBI" id="CHEBI:57597"/>
        <dbReference type="ChEBI" id="CHEBI:57642"/>
        <dbReference type="ChEBI" id="CHEBI:57945"/>
        <dbReference type="EC" id="1.1.1.94"/>
    </reaction>
</comment>
<dbReference type="GO" id="GO:0141152">
    <property type="term" value="F:glycerol-3-phosphate dehydrogenase (NAD+) activity"/>
    <property type="evidence" value="ECO:0007669"/>
    <property type="project" value="RHEA"/>
</dbReference>
<dbReference type="PIRSF" id="PIRSF000114">
    <property type="entry name" value="Glycerol-3-P_dh"/>
    <property type="match status" value="1"/>
</dbReference>
<dbReference type="Pfam" id="PF01210">
    <property type="entry name" value="NAD_Gly3P_dh_N"/>
    <property type="match status" value="1"/>
</dbReference>
<dbReference type="GO" id="GO:0141153">
    <property type="term" value="F:glycerol-3-phosphate dehydrogenase (NADP+) activity"/>
    <property type="evidence" value="ECO:0007669"/>
    <property type="project" value="RHEA"/>
</dbReference>
<feature type="binding site" evidence="16">
    <location>
        <position position="252"/>
    </location>
    <ligand>
        <name>NAD(+)</name>
        <dbReference type="ChEBI" id="CHEBI:57540"/>
    </ligand>
</feature>
<evidence type="ECO:0000256" key="12">
    <source>
        <dbReference type="ARBA" id="ARBA00080511"/>
    </source>
</evidence>
<feature type="binding site" evidence="13">
    <location>
        <position position="10"/>
    </location>
    <ligand>
        <name>NADPH</name>
        <dbReference type="ChEBI" id="CHEBI:57783"/>
    </ligand>
</feature>
<keyword evidence="6 13" id="KW-0443">Lipid metabolism</keyword>
<dbReference type="PRINTS" id="PR00077">
    <property type="entry name" value="GPDHDRGNASE"/>
</dbReference>
<name>A6DIQ6_9BACT</name>
<feature type="binding site" evidence="13">
    <location>
        <position position="133"/>
    </location>
    <ligand>
        <name>sn-glycerol 3-phosphate</name>
        <dbReference type="ChEBI" id="CHEBI:57597"/>
    </ligand>
</feature>
<dbReference type="InterPro" id="IPR008927">
    <property type="entry name" value="6-PGluconate_DH-like_C_sf"/>
</dbReference>
<evidence type="ECO:0000256" key="7">
    <source>
        <dbReference type="ARBA" id="ARBA00023209"/>
    </source>
</evidence>
<dbReference type="HAMAP" id="MF_00394">
    <property type="entry name" value="NAD_Glyc3P_dehydrog"/>
    <property type="match status" value="1"/>
</dbReference>
<sequence length="331" mass="36193">MKITVLSSGSWGTALAKTLCDNNHDVHLWSRSQEYSDAMEAKRENFRYLPGFPLPDSLHLTADLAKAIENTDLIVTSTPTQYVRHSLEMLKEHKTTAPICNVSKGIEVSSLQRISEITSEILGESHPFCVLVGPSHAEELIKNMPTAVVVSSQFNYLAKMVQNVFMNQNFRVYTSSDLVGVELGGALKNIFAIAAGVIDGLGLGDNTKAALMTRGNVEMARLGRALGGFEETFNGLSGIGDLIVTCTSKHSRNRSVGEMLGKGLSMDDIKAKLGHSVAEGVATTKSAYQLAQQYKVEVPIIEQCYQVLYEDRSAAEAINYLMTRDAKQERN</sequence>
<keyword evidence="2 13" id="KW-0444">Lipid biosynthesis</keyword>
<reference evidence="20 21" key="1">
    <citation type="journal article" date="2010" name="J. Bacteriol.">
        <title>Genome sequence of Lentisphaera araneosa HTCC2155T, the type species of the order Lentisphaerales in the phylum Lentisphaerae.</title>
        <authorList>
            <person name="Thrash J.C."/>
            <person name="Cho J.C."/>
            <person name="Vergin K.L."/>
            <person name="Morris R.M."/>
            <person name="Giovannoni S.J."/>
        </authorList>
    </citation>
    <scope>NUCLEOTIDE SEQUENCE [LARGE SCALE GENOMIC DNA]</scope>
    <source>
        <strain evidence="20 21">HTCC2155</strain>
    </source>
</reference>
<comment type="caution">
    <text evidence="20">The sequence shown here is derived from an EMBL/GenBank/DDBJ whole genome shotgun (WGS) entry which is preliminary data.</text>
</comment>
<dbReference type="UniPathway" id="UPA00940"/>
<evidence type="ECO:0000259" key="19">
    <source>
        <dbReference type="Pfam" id="PF07479"/>
    </source>
</evidence>
<evidence type="ECO:0000259" key="18">
    <source>
        <dbReference type="Pfam" id="PF01210"/>
    </source>
</evidence>
<dbReference type="AlphaFoldDB" id="A6DIQ6"/>
<evidence type="ECO:0000256" key="16">
    <source>
        <dbReference type="PIRSR" id="PIRSR000114-3"/>
    </source>
</evidence>
<keyword evidence="21" id="KW-1185">Reference proteome</keyword>
<dbReference type="EMBL" id="ABCK01000005">
    <property type="protein sequence ID" value="EDM28342.1"/>
    <property type="molecule type" value="Genomic_DNA"/>
</dbReference>
<keyword evidence="13" id="KW-0547">Nucleotide-binding</keyword>
<dbReference type="Proteomes" id="UP000004947">
    <property type="component" value="Unassembled WGS sequence"/>
</dbReference>
<feature type="binding site" evidence="15">
    <location>
        <position position="104"/>
    </location>
    <ligand>
        <name>substrate</name>
    </ligand>
</feature>
<feature type="binding site" evidence="13">
    <location>
        <position position="253"/>
    </location>
    <ligand>
        <name>sn-glycerol 3-phosphate</name>
        <dbReference type="ChEBI" id="CHEBI:57597"/>
    </ligand>
</feature>
<evidence type="ECO:0000256" key="8">
    <source>
        <dbReference type="ARBA" id="ARBA00023264"/>
    </source>
</evidence>